<protein>
    <submittedName>
        <fullName evidence="1">Nickel transport complex, NikM subunit, transmembrane</fullName>
    </submittedName>
</protein>
<dbReference type="Pfam" id="PF10670">
    <property type="entry name" value="DUF4198"/>
    <property type="match status" value="1"/>
</dbReference>
<dbReference type="STRING" id="644282.Deba_2681"/>
<gene>
    <name evidence="1" type="ordered locus">Deba_2681</name>
</gene>
<name>E1QKE2_DESB2</name>
<evidence type="ECO:0000313" key="2">
    <source>
        <dbReference type="Proteomes" id="UP000009047"/>
    </source>
</evidence>
<evidence type="ECO:0000313" key="1">
    <source>
        <dbReference type="EMBL" id="ADK86035.1"/>
    </source>
</evidence>
<dbReference type="RefSeq" id="WP_013259474.1">
    <property type="nucleotide sequence ID" value="NC_014365.1"/>
</dbReference>
<keyword evidence="1" id="KW-0812">Transmembrane</keyword>
<proteinExistence type="predicted"/>
<organism evidence="1 2">
    <name type="scientific">Desulfarculus baarsii (strain ATCC 33931 / DSM 2075 / LMG 7858 / VKM B-1802 / 2st14)</name>
    <dbReference type="NCBI Taxonomy" id="644282"/>
    <lineage>
        <taxon>Bacteria</taxon>
        <taxon>Pseudomonadati</taxon>
        <taxon>Thermodesulfobacteriota</taxon>
        <taxon>Desulfarculia</taxon>
        <taxon>Desulfarculales</taxon>
        <taxon>Desulfarculaceae</taxon>
        <taxon>Desulfarculus</taxon>
    </lineage>
</organism>
<accession>E1QKE2</accession>
<dbReference type="EMBL" id="CP002085">
    <property type="protein sequence ID" value="ADK86035.1"/>
    <property type="molecule type" value="Genomic_DNA"/>
</dbReference>
<dbReference type="eggNOG" id="COG5266">
    <property type="taxonomic scope" value="Bacteria"/>
</dbReference>
<dbReference type="InterPro" id="IPR019613">
    <property type="entry name" value="DUF4198"/>
</dbReference>
<dbReference type="Proteomes" id="UP000009047">
    <property type="component" value="Chromosome"/>
</dbReference>
<reference evidence="1 2" key="1">
    <citation type="journal article" date="2010" name="Stand. Genomic Sci.">
        <title>Complete genome sequence of Desulfarculus baarsii type strain (2st14).</title>
        <authorList>
            <person name="Sun H."/>
            <person name="Spring S."/>
            <person name="Lapidus A."/>
            <person name="Davenport K."/>
            <person name="Del Rio T.G."/>
            <person name="Tice H."/>
            <person name="Nolan M."/>
            <person name="Copeland A."/>
            <person name="Cheng J.F."/>
            <person name="Lucas S."/>
            <person name="Tapia R."/>
            <person name="Goodwin L."/>
            <person name="Pitluck S."/>
            <person name="Ivanova N."/>
            <person name="Pagani I."/>
            <person name="Mavromatis K."/>
            <person name="Ovchinnikova G."/>
            <person name="Pati A."/>
            <person name="Chen A."/>
            <person name="Palaniappan K."/>
            <person name="Hauser L."/>
            <person name="Chang Y.J."/>
            <person name="Jeffries C.D."/>
            <person name="Detter J.C."/>
            <person name="Han C."/>
            <person name="Rohde M."/>
            <person name="Brambilla E."/>
            <person name="Goker M."/>
            <person name="Woyke T."/>
            <person name="Bristow J."/>
            <person name="Eisen J.A."/>
            <person name="Markowitz V."/>
            <person name="Hugenholtz P."/>
            <person name="Kyrpides N.C."/>
            <person name="Klenk H.P."/>
            <person name="Land M."/>
        </authorList>
    </citation>
    <scope>NUCLEOTIDE SEQUENCE [LARGE SCALE GENOMIC DNA]</scope>
    <source>
        <strain evidence="2">ATCC 33931 / DSM 2075 / LMG 7858 / VKM B-1802 / 2st14</strain>
    </source>
</reference>
<dbReference type="AlphaFoldDB" id="E1QKE2"/>
<dbReference type="HOGENOM" id="CLU_058596_1_1_7"/>
<keyword evidence="1" id="KW-0472">Membrane</keyword>
<keyword evidence="2" id="KW-1185">Reference proteome</keyword>
<dbReference type="OrthoDB" id="9780723at2"/>
<sequence length="252" mass="28198">MRARELFIGALLTLSLAAPAWAHFGMVIPEQNITAKAGTVSARLLFWHPFEGNGMDLVKPAEVGVFRQGEKTDLLPALKERKQDGHQAWTVDYKIKKPGDYYIYMVPQPYWEPAEDCFIIHYTKSPISAMGAEEGWDEPLGLKMEIVPLSKPYGLYAGNGFCGQVLYKGKPLAGAEVEVEYYNQDGKRKAPADAYVTQLVKADQNGVFNFTMPWSGWWGFAALHTDDDRKIAHDGQDKDVEVGGVIWVFAHE</sequence>
<dbReference type="KEGG" id="dbr:Deba_2681"/>